<evidence type="ECO:0000313" key="11">
    <source>
        <dbReference type="Proteomes" id="UP001301350"/>
    </source>
</evidence>
<evidence type="ECO:0000256" key="9">
    <source>
        <dbReference type="SAM" id="Phobius"/>
    </source>
</evidence>
<dbReference type="GO" id="GO:0005802">
    <property type="term" value="C:trans-Golgi network"/>
    <property type="evidence" value="ECO:0007669"/>
    <property type="project" value="TreeGrafter"/>
</dbReference>
<keyword evidence="5" id="KW-0653">Protein transport</keyword>
<evidence type="ECO:0000256" key="8">
    <source>
        <dbReference type="ARBA" id="ARBA00023136"/>
    </source>
</evidence>
<keyword evidence="3" id="KW-0813">Transport</keyword>
<keyword evidence="7" id="KW-0333">Golgi apparatus</keyword>
<dbReference type="GO" id="GO:0005829">
    <property type="term" value="C:cytosol"/>
    <property type="evidence" value="ECO:0007669"/>
    <property type="project" value="GOC"/>
</dbReference>
<protein>
    <recommendedName>
        <fullName evidence="12">Protein SYS1 homolog</fullName>
    </recommendedName>
</protein>
<evidence type="ECO:0008006" key="12">
    <source>
        <dbReference type="Google" id="ProtNLM"/>
    </source>
</evidence>
<keyword evidence="6 9" id="KW-1133">Transmembrane helix</keyword>
<evidence type="ECO:0000256" key="5">
    <source>
        <dbReference type="ARBA" id="ARBA00022927"/>
    </source>
</evidence>
<evidence type="ECO:0000256" key="3">
    <source>
        <dbReference type="ARBA" id="ARBA00022448"/>
    </source>
</evidence>
<dbReference type="GO" id="GO:0043001">
    <property type="term" value="P:Golgi to plasma membrane protein transport"/>
    <property type="evidence" value="ECO:0007669"/>
    <property type="project" value="TreeGrafter"/>
</dbReference>
<proteinExistence type="inferred from homology"/>
<evidence type="ECO:0000313" key="10">
    <source>
        <dbReference type="EMBL" id="KAK4534923.1"/>
    </source>
</evidence>
<feature type="transmembrane region" description="Helical" evidence="9">
    <location>
        <begin position="127"/>
        <end position="147"/>
    </location>
</feature>
<dbReference type="AlphaFoldDB" id="A0AAV9IS85"/>
<keyword evidence="8 9" id="KW-0472">Membrane</keyword>
<name>A0AAV9IS85_CYACA</name>
<dbReference type="Pfam" id="PF09801">
    <property type="entry name" value="SYS1"/>
    <property type="match status" value="1"/>
</dbReference>
<dbReference type="InterPro" id="IPR019185">
    <property type="entry name" value="Integral_membrane_SYS1-rel"/>
</dbReference>
<evidence type="ECO:0000256" key="2">
    <source>
        <dbReference type="ARBA" id="ARBA00008160"/>
    </source>
</evidence>
<feature type="transmembrane region" description="Helical" evidence="9">
    <location>
        <begin position="70"/>
        <end position="91"/>
    </location>
</feature>
<dbReference type="GO" id="GO:0000139">
    <property type="term" value="C:Golgi membrane"/>
    <property type="evidence" value="ECO:0007669"/>
    <property type="project" value="UniProtKB-SubCell"/>
</dbReference>
<keyword evidence="11" id="KW-1185">Reference proteome</keyword>
<comment type="similarity">
    <text evidence="2">Belongs to the SYS1 family.</text>
</comment>
<evidence type="ECO:0000256" key="7">
    <source>
        <dbReference type="ARBA" id="ARBA00023034"/>
    </source>
</evidence>
<dbReference type="PANTHER" id="PTHR12952:SF0">
    <property type="entry name" value="PROTEIN SYS1 HOMOLOG"/>
    <property type="match status" value="1"/>
</dbReference>
<organism evidence="10 11">
    <name type="scientific">Cyanidium caldarium</name>
    <name type="common">Red alga</name>
    <dbReference type="NCBI Taxonomy" id="2771"/>
    <lineage>
        <taxon>Eukaryota</taxon>
        <taxon>Rhodophyta</taxon>
        <taxon>Bangiophyceae</taxon>
        <taxon>Cyanidiales</taxon>
        <taxon>Cyanidiaceae</taxon>
        <taxon>Cyanidium</taxon>
    </lineage>
</organism>
<dbReference type="PANTHER" id="PTHR12952">
    <property type="entry name" value="SYS1"/>
    <property type="match status" value="1"/>
</dbReference>
<sequence>MPSGDGVLLPRQPLDPLLRLAQIITLQTFYYLVFGMLLFIIDWLVLGRGEQAQSAVARLFTPSRCGVSDLPAVFCFGSALTAAVAVALFLPRVVERARECLDFCGTLFGLHALFCWAASGIPRSLAWWLQLLACTALSTVISELLCVKREMRDILIVHAAPENAP</sequence>
<evidence type="ECO:0000256" key="1">
    <source>
        <dbReference type="ARBA" id="ARBA00004653"/>
    </source>
</evidence>
<dbReference type="Proteomes" id="UP001301350">
    <property type="component" value="Unassembled WGS sequence"/>
</dbReference>
<reference evidence="10 11" key="1">
    <citation type="submission" date="2022-07" db="EMBL/GenBank/DDBJ databases">
        <title>Genome-wide signatures of adaptation to extreme environments.</title>
        <authorList>
            <person name="Cho C.H."/>
            <person name="Yoon H.S."/>
        </authorList>
    </citation>
    <scope>NUCLEOTIDE SEQUENCE [LARGE SCALE GENOMIC DNA]</scope>
    <source>
        <strain evidence="10 11">DBV 063 E5</strain>
    </source>
</reference>
<dbReference type="GO" id="GO:0034067">
    <property type="term" value="P:protein localization to Golgi apparatus"/>
    <property type="evidence" value="ECO:0007669"/>
    <property type="project" value="TreeGrafter"/>
</dbReference>
<gene>
    <name evidence="10" type="ORF">CDCA_CDCA03G0948</name>
</gene>
<dbReference type="GO" id="GO:0006895">
    <property type="term" value="P:Golgi to endosome transport"/>
    <property type="evidence" value="ECO:0007669"/>
    <property type="project" value="TreeGrafter"/>
</dbReference>
<evidence type="ECO:0000256" key="6">
    <source>
        <dbReference type="ARBA" id="ARBA00022989"/>
    </source>
</evidence>
<keyword evidence="4 9" id="KW-0812">Transmembrane</keyword>
<dbReference type="EMBL" id="JANCYW010000003">
    <property type="protein sequence ID" value="KAK4534923.1"/>
    <property type="molecule type" value="Genomic_DNA"/>
</dbReference>
<comment type="caution">
    <text evidence="10">The sequence shown here is derived from an EMBL/GenBank/DDBJ whole genome shotgun (WGS) entry which is preliminary data.</text>
</comment>
<comment type="subcellular location">
    <subcellularLocation>
        <location evidence="1">Golgi apparatus membrane</location>
        <topology evidence="1">Multi-pass membrane protein</topology>
    </subcellularLocation>
</comment>
<accession>A0AAV9IS85</accession>
<feature type="transmembrane region" description="Helical" evidence="9">
    <location>
        <begin position="28"/>
        <end position="46"/>
    </location>
</feature>
<evidence type="ECO:0000256" key="4">
    <source>
        <dbReference type="ARBA" id="ARBA00022692"/>
    </source>
</evidence>